<dbReference type="Gene3D" id="1.20.58.670">
    <property type="entry name" value="Dsl1p vesicle tethering complex, Tip20p subunit, domain D"/>
    <property type="match status" value="1"/>
</dbReference>
<evidence type="ECO:0000313" key="3">
    <source>
        <dbReference type="EMBL" id="PNF38939.1"/>
    </source>
</evidence>
<protein>
    <submittedName>
        <fullName evidence="3">RAD50-interacting protein 1</fullName>
    </submittedName>
</protein>
<dbReference type="AlphaFoldDB" id="A0A2J7RDM8"/>
<dbReference type="GO" id="GO:0060628">
    <property type="term" value="P:regulation of ER to Golgi vesicle-mediated transport"/>
    <property type="evidence" value="ECO:0007669"/>
    <property type="project" value="TreeGrafter"/>
</dbReference>
<keyword evidence="4" id="KW-1185">Reference proteome</keyword>
<dbReference type="FunCoup" id="A0A2J7RDM8">
    <property type="interactions" value="2461"/>
</dbReference>
<comment type="caution">
    <text evidence="3">The sequence shown here is derived from an EMBL/GenBank/DDBJ whole genome shotgun (WGS) entry which is preliminary data.</text>
</comment>
<dbReference type="Pfam" id="PF04437">
    <property type="entry name" value="RINT1_TIP1"/>
    <property type="match status" value="1"/>
</dbReference>
<dbReference type="EMBL" id="NEVH01005288">
    <property type="protein sequence ID" value="PNF38939.1"/>
    <property type="molecule type" value="Genomic_DNA"/>
</dbReference>
<organism evidence="3 4">
    <name type="scientific">Cryptotermes secundus</name>
    <dbReference type="NCBI Taxonomy" id="105785"/>
    <lineage>
        <taxon>Eukaryota</taxon>
        <taxon>Metazoa</taxon>
        <taxon>Ecdysozoa</taxon>
        <taxon>Arthropoda</taxon>
        <taxon>Hexapoda</taxon>
        <taxon>Insecta</taxon>
        <taxon>Pterygota</taxon>
        <taxon>Neoptera</taxon>
        <taxon>Polyneoptera</taxon>
        <taxon>Dictyoptera</taxon>
        <taxon>Blattodea</taxon>
        <taxon>Blattoidea</taxon>
        <taxon>Termitoidae</taxon>
        <taxon>Kalotermitidae</taxon>
        <taxon>Cryptotermitinae</taxon>
        <taxon>Cryptotermes</taxon>
    </lineage>
</organism>
<reference evidence="3 4" key="1">
    <citation type="submission" date="2017-12" db="EMBL/GenBank/DDBJ databases">
        <title>Hemimetabolous genomes reveal molecular basis of termite eusociality.</title>
        <authorList>
            <person name="Harrison M.C."/>
            <person name="Jongepier E."/>
            <person name="Robertson H.M."/>
            <person name="Arning N."/>
            <person name="Bitard-Feildel T."/>
            <person name="Chao H."/>
            <person name="Childers C.P."/>
            <person name="Dinh H."/>
            <person name="Doddapaneni H."/>
            <person name="Dugan S."/>
            <person name="Gowin J."/>
            <person name="Greiner C."/>
            <person name="Han Y."/>
            <person name="Hu H."/>
            <person name="Hughes D.S.T."/>
            <person name="Huylmans A.-K."/>
            <person name="Kemena C."/>
            <person name="Kremer L.P.M."/>
            <person name="Lee S.L."/>
            <person name="Lopez-Ezquerra A."/>
            <person name="Mallet L."/>
            <person name="Monroy-Kuhn J.M."/>
            <person name="Moser A."/>
            <person name="Murali S.C."/>
            <person name="Muzny D.M."/>
            <person name="Otani S."/>
            <person name="Piulachs M.-D."/>
            <person name="Poelchau M."/>
            <person name="Qu J."/>
            <person name="Schaub F."/>
            <person name="Wada-Katsumata A."/>
            <person name="Worley K.C."/>
            <person name="Xie Q."/>
            <person name="Ylla G."/>
            <person name="Poulsen M."/>
            <person name="Gibbs R.A."/>
            <person name="Schal C."/>
            <person name="Richards S."/>
            <person name="Belles X."/>
            <person name="Korb J."/>
            <person name="Bornberg-Bauer E."/>
        </authorList>
    </citation>
    <scope>NUCLEOTIDE SEQUENCE [LARGE SCALE GENOMIC DNA]</scope>
    <source>
        <tissue evidence="3">Whole body</tissue>
    </source>
</reference>
<dbReference type="PROSITE" id="PS51386">
    <property type="entry name" value="RINT1_TIP20"/>
    <property type="match status" value="1"/>
</dbReference>
<evidence type="ECO:0000256" key="2">
    <source>
        <dbReference type="SAM" id="Coils"/>
    </source>
</evidence>
<dbReference type="GO" id="GO:0070939">
    <property type="term" value="C:Dsl1/NZR complex"/>
    <property type="evidence" value="ECO:0007669"/>
    <property type="project" value="InterPro"/>
</dbReference>
<keyword evidence="2" id="KW-0175">Coiled coil</keyword>
<dbReference type="InParanoid" id="A0A2J7RDM8"/>
<name>A0A2J7RDM8_9NEOP</name>
<accession>A0A2J7RDM8</accession>
<proteinExistence type="inferred from homology"/>
<dbReference type="GO" id="GO:0006890">
    <property type="term" value="P:retrograde vesicle-mediated transport, Golgi to endoplasmic reticulum"/>
    <property type="evidence" value="ECO:0007669"/>
    <property type="project" value="InterPro"/>
</dbReference>
<dbReference type="FunFam" id="1.20.58.670:FF:000003">
    <property type="entry name" value="RAD50-interacting protein 1"/>
    <property type="match status" value="1"/>
</dbReference>
<dbReference type="STRING" id="105785.A0A2J7RDM8"/>
<sequence length="735" mass="84602">MEDTDLKQNVVYKLNLEFGKDIKSIEKSHDLYKKLQEEKNSIEKSLSLASSEVPSKVSAAVKGVEDTSLEINRLIDKFDALSSAVGNQLTNSEGIAIQLQEYIDKIDLLERTLAYLQCIKTIEDISKSLESSLAEKDDLKCVELYVSLCSQNKVLQHSKCQHLVSFVSDTVHFWHNLLKQKFSTEFEAVLKAIKWPFLNVVATPPPDALHRFQLFTEFLLKLQLPEDLLPQPVVTSTLLTDFAPLCLPISLLIRPLRKRFLFHFYGTRQTNRPDKPEWFFTQILTWIRDHEKFVSQWVQPVLNMNNMHPISAKLEMMRGLVQLAVEKLHSELPHLKYDDTLFSHTVDETLGFHHELRESFGYPSSQPSVIGVLTQAQIFVKWIHMEKKYAREKMDAILSSDTAWLPLGTPELDELRVTECGESFLTLLLTITERYSSLPQPGHRLQFLELQLELLDEFRVRLLQLLHENLDPLSPRFIAILNTISYLASVLQEWGGLTHFLQLQYYKVQFDNASTNQGTGSSELEGLQGTVFDDILGLMLRMKDELITSLCEAVMMDIMARSREYRKDKWFAMPSPKELVNPTVTPSVCLMFQVLAERLHQLQERLSVPLFSEAWQTLARQLNQFIYEEVILQNNFNEGGAMQLQYDMTRNMFPLFGQFTQKPDIHFPQIKESCILLNLSKGSALLLRDTLRSCLTDDELEGLQEEEVLSEIGVHRLDAKKSIDVLNLRTDLTHI</sequence>
<dbReference type="GO" id="GO:0006888">
    <property type="term" value="P:endoplasmic reticulum to Golgi vesicle-mediated transport"/>
    <property type="evidence" value="ECO:0007669"/>
    <property type="project" value="InterPro"/>
</dbReference>
<evidence type="ECO:0000313" key="4">
    <source>
        <dbReference type="Proteomes" id="UP000235965"/>
    </source>
</evidence>
<dbReference type="OrthoDB" id="2189254at2759"/>
<gene>
    <name evidence="3" type="ORF">B7P43_G07458</name>
</gene>
<dbReference type="PANTHER" id="PTHR13520:SF0">
    <property type="entry name" value="RAD50-INTERACTING PROTEIN 1"/>
    <property type="match status" value="1"/>
</dbReference>
<dbReference type="InterPro" id="IPR042044">
    <property type="entry name" value="EXOC6PINT-1/Sec15/Tip20_C_dom2"/>
</dbReference>
<feature type="coiled-coil region" evidence="2">
    <location>
        <begin position="25"/>
        <end position="52"/>
    </location>
</feature>
<dbReference type="InterPro" id="IPR007528">
    <property type="entry name" value="RINT1_Tip20"/>
</dbReference>
<comment type="similarity">
    <text evidence="1">Belongs to the RINT1 family.</text>
</comment>
<evidence type="ECO:0000256" key="1">
    <source>
        <dbReference type="ARBA" id="ARBA00061158"/>
    </source>
</evidence>
<dbReference type="PANTHER" id="PTHR13520">
    <property type="entry name" value="RAD50-INTERACTING PROTEIN 1 RINT-1"/>
    <property type="match status" value="1"/>
</dbReference>
<dbReference type="Proteomes" id="UP000235965">
    <property type="component" value="Unassembled WGS sequence"/>
</dbReference>